<feature type="domain" description="Sensor histidine kinase NatK-like C-terminal" evidence="1">
    <location>
        <begin position="134"/>
        <end position="237"/>
    </location>
</feature>
<dbReference type="KEGG" id="beo:BEH_02140"/>
<dbReference type="Pfam" id="PF14501">
    <property type="entry name" value="HATPase_c_5"/>
    <property type="match status" value="1"/>
</dbReference>
<evidence type="ECO:0000313" key="2">
    <source>
        <dbReference type="EMBL" id="AKO94927.1"/>
    </source>
</evidence>
<dbReference type="PANTHER" id="PTHR40448:SF1">
    <property type="entry name" value="TWO-COMPONENT SENSOR HISTIDINE KINASE"/>
    <property type="match status" value="1"/>
</dbReference>
<evidence type="ECO:0000259" key="1">
    <source>
        <dbReference type="Pfam" id="PF14501"/>
    </source>
</evidence>
<dbReference type="AlphaFoldDB" id="A0A0H4KLF1"/>
<reference evidence="3" key="2">
    <citation type="submission" date="2015-06" db="EMBL/GenBank/DDBJ databases">
        <title>Genome Sequence of Bacillus endophyticus and Analysis of its Companion Mechanism in the Ketogulonigenium vulgare-Bacillus strain Consortium.</title>
        <authorList>
            <person name="Jia N."/>
            <person name="Du J."/>
            <person name="Ding M.-Z."/>
            <person name="Gao F."/>
            <person name="Yuan Y.-J."/>
        </authorList>
    </citation>
    <scope>NUCLEOTIDE SEQUENCE [LARGE SCALE GENOMIC DNA]</scope>
    <source>
        <strain evidence="3">Hbe603</strain>
    </source>
</reference>
<dbReference type="EMBL" id="CP011974">
    <property type="protein sequence ID" value="AKO94927.1"/>
    <property type="molecule type" value="Genomic_DNA"/>
</dbReference>
<evidence type="ECO:0000313" key="3">
    <source>
        <dbReference type="Proteomes" id="UP000036202"/>
    </source>
</evidence>
<dbReference type="GO" id="GO:0042802">
    <property type="term" value="F:identical protein binding"/>
    <property type="evidence" value="ECO:0007669"/>
    <property type="project" value="TreeGrafter"/>
</dbReference>
<name>A0A0H4KLF1_9BACI</name>
<dbReference type="PATRIC" id="fig|135735.6.peg.386"/>
<dbReference type="SUPFAM" id="SSF55874">
    <property type="entry name" value="ATPase domain of HSP90 chaperone/DNA topoisomerase II/histidine kinase"/>
    <property type="match status" value="1"/>
</dbReference>
<sequence>MLITVLFALMLRLSIKQYKIKQKEKENENFELYVKSLEQANNDMRKFRHDYVNILSTLRAYIDEGDNAGLKEYFNNHILATQQKVVDHNLTLGRLNNLGIKGIKGLLTTKIIQAQEKQVEIDLEITEQVKFINMDTIELNRVLGILLDNAIEASINQSGPMIRVAFINLEASILIVVLNKITNPAIKVHEIYREGYSTKGPNRGVGLSILKEIVSRSEHITLNTRIDDHYFIQELEIKERNIKNGSYHM</sequence>
<dbReference type="Gene3D" id="3.30.565.10">
    <property type="entry name" value="Histidine kinase-like ATPase, C-terminal domain"/>
    <property type="match status" value="1"/>
</dbReference>
<protein>
    <recommendedName>
        <fullName evidence="1">Sensor histidine kinase NatK-like C-terminal domain-containing protein</fullName>
    </recommendedName>
</protein>
<dbReference type="PANTHER" id="PTHR40448">
    <property type="entry name" value="TWO-COMPONENT SENSOR HISTIDINE KINASE"/>
    <property type="match status" value="1"/>
</dbReference>
<reference evidence="2 3" key="1">
    <citation type="journal article" date="2015" name="PLoS ONE">
        <title>Genome Sequence of Bacillus endophyticus and Analysis of Its Companion Mechanism in the Ketogulonigenium vulgare-Bacillus Strain Consortium.</title>
        <authorList>
            <person name="Jia N."/>
            <person name="Du J."/>
            <person name="Ding M.Z."/>
            <person name="Gao F."/>
            <person name="Yuan Y.J."/>
        </authorList>
    </citation>
    <scope>NUCLEOTIDE SEQUENCE [LARGE SCALE GENOMIC DNA]</scope>
    <source>
        <strain evidence="2 3">Hbe603</strain>
    </source>
</reference>
<organism evidence="2 3">
    <name type="scientific">Priestia filamentosa</name>
    <dbReference type="NCBI Taxonomy" id="1402861"/>
    <lineage>
        <taxon>Bacteria</taxon>
        <taxon>Bacillati</taxon>
        <taxon>Bacillota</taxon>
        <taxon>Bacilli</taxon>
        <taxon>Bacillales</taxon>
        <taxon>Bacillaceae</taxon>
        <taxon>Priestia</taxon>
    </lineage>
</organism>
<keyword evidence="3" id="KW-1185">Reference proteome</keyword>
<accession>A0A0H4KLF1</accession>
<dbReference type="InterPro" id="IPR036890">
    <property type="entry name" value="HATPase_C_sf"/>
</dbReference>
<gene>
    <name evidence="2" type="ORF">BEH_02140</name>
</gene>
<proteinExistence type="predicted"/>
<dbReference type="Proteomes" id="UP000036202">
    <property type="component" value="Chromosome"/>
</dbReference>
<dbReference type="InterPro" id="IPR032834">
    <property type="entry name" value="NatK-like_C"/>
</dbReference>